<feature type="domain" description="PB1-like" evidence="2">
    <location>
        <begin position="57"/>
        <end position="148"/>
    </location>
</feature>
<dbReference type="EMBL" id="CM007381">
    <property type="protein sequence ID" value="ONK80736.1"/>
    <property type="molecule type" value="Genomic_DNA"/>
</dbReference>
<accession>A0A5P1FR05</accession>
<keyword evidence="4" id="KW-1185">Reference proteome</keyword>
<evidence type="ECO:0000259" key="2">
    <source>
        <dbReference type="Pfam" id="PF26130"/>
    </source>
</evidence>
<sequence>MFAGSQKSNASGSPGKLSGDMDAESAGLSEFTLKSAVAENLSEGEIVDVSVMGVLLLVKFRHGGYFNFENCDYINGRYDVKFIDEDAMSIEFVRDKVREFGYTNMFTLWYGDPGRGLNDGGLMPLHIDYDLDKMLQYARSERVMKIFSNHGVDRARLVADVNEVGTQLNQGGATYSQREQAIDHANAHDEIAPMQEN</sequence>
<feature type="region of interest" description="Disordered" evidence="1">
    <location>
        <begin position="1"/>
        <end position="23"/>
    </location>
</feature>
<organism evidence="3 4">
    <name type="scientific">Asparagus officinalis</name>
    <name type="common">Garden asparagus</name>
    <dbReference type="NCBI Taxonomy" id="4686"/>
    <lineage>
        <taxon>Eukaryota</taxon>
        <taxon>Viridiplantae</taxon>
        <taxon>Streptophyta</taxon>
        <taxon>Embryophyta</taxon>
        <taxon>Tracheophyta</taxon>
        <taxon>Spermatophyta</taxon>
        <taxon>Magnoliopsida</taxon>
        <taxon>Liliopsida</taxon>
        <taxon>Asparagales</taxon>
        <taxon>Asparagaceae</taxon>
        <taxon>Asparagoideae</taxon>
        <taxon>Asparagus</taxon>
    </lineage>
</organism>
<feature type="compositionally biased region" description="Polar residues" evidence="1">
    <location>
        <begin position="1"/>
        <end position="12"/>
    </location>
</feature>
<reference evidence="4" key="1">
    <citation type="journal article" date="2017" name="Nat. Commun.">
        <title>The asparagus genome sheds light on the origin and evolution of a young Y chromosome.</title>
        <authorList>
            <person name="Harkess A."/>
            <person name="Zhou J."/>
            <person name="Xu C."/>
            <person name="Bowers J.E."/>
            <person name="Van der Hulst R."/>
            <person name="Ayyampalayam S."/>
            <person name="Mercati F."/>
            <person name="Riccardi P."/>
            <person name="McKain M.R."/>
            <person name="Kakrana A."/>
            <person name="Tang H."/>
            <person name="Ray J."/>
            <person name="Groenendijk J."/>
            <person name="Arikit S."/>
            <person name="Mathioni S.M."/>
            <person name="Nakano M."/>
            <person name="Shan H."/>
            <person name="Telgmann-Rauber A."/>
            <person name="Kanno A."/>
            <person name="Yue Z."/>
            <person name="Chen H."/>
            <person name="Li W."/>
            <person name="Chen Y."/>
            <person name="Xu X."/>
            <person name="Zhang Y."/>
            <person name="Luo S."/>
            <person name="Chen H."/>
            <person name="Gao J."/>
            <person name="Mao Z."/>
            <person name="Pires J.C."/>
            <person name="Luo M."/>
            <person name="Kudrna D."/>
            <person name="Wing R.A."/>
            <person name="Meyers B.C."/>
            <person name="Yi K."/>
            <person name="Kong H."/>
            <person name="Lavrijsen P."/>
            <person name="Sunseri F."/>
            <person name="Falavigna A."/>
            <person name="Ye Y."/>
            <person name="Leebens-Mack J.H."/>
            <person name="Chen G."/>
        </authorList>
    </citation>
    <scope>NUCLEOTIDE SEQUENCE [LARGE SCALE GENOMIC DNA]</scope>
    <source>
        <strain evidence="4">cv. DH0086</strain>
    </source>
</reference>
<dbReference type="Gramene" id="ONK80736">
    <property type="protein sequence ID" value="ONK80736"/>
    <property type="gene ID" value="A4U43_C01F21150"/>
</dbReference>
<gene>
    <name evidence="3" type="ORF">A4U43_C01F21150</name>
</gene>
<evidence type="ECO:0000256" key="1">
    <source>
        <dbReference type="SAM" id="MobiDB-lite"/>
    </source>
</evidence>
<dbReference type="InterPro" id="IPR058594">
    <property type="entry name" value="PB1-like_dom_pln"/>
</dbReference>
<evidence type="ECO:0000313" key="3">
    <source>
        <dbReference type="EMBL" id="ONK80736.1"/>
    </source>
</evidence>
<protein>
    <recommendedName>
        <fullName evidence="2">PB1-like domain-containing protein</fullName>
    </recommendedName>
</protein>
<dbReference type="Proteomes" id="UP000243459">
    <property type="component" value="Chromosome 1"/>
</dbReference>
<name>A0A5P1FR05_ASPOF</name>
<evidence type="ECO:0000313" key="4">
    <source>
        <dbReference type="Proteomes" id="UP000243459"/>
    </source>
</evidence>
<proteinExistence type="predicted"/>
<dbReference type="AlphaFoldDB" id="A0A5P1FR05"/>
<dbReference type="Pfam" id="PF26130">
    <property type="entry name" value="PB1-like"/>
    <property type="match status" value="1"/>
</dbReference>